<dbReference type="EMBL" id="KN837131">
    <property type="protein sequence ID" value="KIJ42194.1"/>
    <property type="molecule type" value="Genomic_DNA"/>
</dbReference>
<feature type="compositionally biased region" description="Acidic residues" evidence="1">
    <location>
        <begin position="90"/>
        <end position="102"/>
    </location>
</feature>
<name>A0A0C9V5J8_SPHS4</name>
<dbReference type="AlphaFoldDB" id="A0A0C9V5J8"/>
<sequence length="102" mass="11640">MSPPPATRRTPGIRATAHGVAPVQVLRMPPPAQSLRDLLETFDFLRRHAYTYYRRHSCRVTLHPPAHPPPARCTSWPSLHGDSPQRLDPFFDDDDELEMTSK</sequence>
<keyword evidence="3" id="KW-1185">Reference proteome</keyword>
<reference evidence="2 3" key="1">
    <citation type="submission" date="2014-06" db="EMBL/GenBank/DDBJ databases">
        <title>Evolutionary Origins and Diversification of the Mycorrhizal Mutualists.</title>
        <authorList>
            <consortium name="DOE Joint Genome Institute"/>
            <consortium name="Mycorrhizal Genomics Consortium"/>
            <person name="Kohler A."/>
            <person name="Kuo A."/>
            <person name="Nagy L.G."/>
            <person name="Floudas D."/>
            <person name="Copeland A."/>
            <person name="Barry K.W."/>
            <person name="Cichocki N."/>
            <person name="Veneault-Fourrey C."/>
            <person name="LaButti K."/>
            <person name="Lindquist E.A."/>
            <person name="Lipzen A."/>
            <person name="Lundell T."/>
            <person name="Morin E."/>
            <person name="Murat C."/>
            <person name="Riley R."/>
            <person name="Ohm R."/>
            <person name="Sun H."/>
            <person name="Tunlid A."/>
            <person name="Henrissat B."/>
            <person name="Grigoriev I.V."/>
            <person name="Hibbett D.S."/>
            <person name="Martin F."/>
        </authorList>
    </citation>
    <scope>NUCLEOTIDE SEQUENCE [LARGE SCALE GENOMIC DNA]</scope>
    <source>
        <strain evidence="2 3">SS14</strain>
    </source>
</reference>
<evidence type="ECO:0000313" key="2">
    <source>
        <dbReference type="EMBL" id="KIJ42194.1"/>
    </source>
</evidence>
<dbReference type="Proteomes" id="UP000054279">
    <property type="component" value="Unassembled WGS sequence"/>
</dbReference>
<evidence type="ECO:0000313" key="3">
    <source>
        <dbReference type="Proteomes" id="UP000054279"/>
    </source>
</evidence>
<dbReference type="HOGENOM" id="CLU_2279287_0_0_1"/>
<evidence type="ECO:0000256" key="1">
    <source>
        <dbReference type="SAM" id="MobiDB-lite"/>
    </source>
</evidence>
<accession>A0A0C9V5J8</accession>
<feature type="region of interest" description="Disordered" evidence="1">
    <location>
        <begin position="63"/>
        <end position="102"/>
    </location>
</feature>
<gene>
    <name evidence="2" type="ORF">M422DRAFT_254572</name>
</gene>
<organism evidence="2 3">
    <name type="scientific">Sphaerobolus stellatus (strain SS14)</name>
    <dbReference type="NCBI Taxonomy" id="990650"/>
    <lineage>
        <taxon>Eukaryota</taxon>
        <taxon>Fungi</taxon>
        <taxon>Dikarya</taxon>
        <taxon>Basidiomycota</taxon>
        <taxon>Agaricomycotina</taxon>
        <taxon>Agaricomycetes</taxon>
        <taxon>Phallomycetidae</taxon>
        <taxon>Geastrales</taxon>
        <taxon>Sphaerobolaceae</taxon>
        <taxon>Sphaerobolus</taxon>
    </lineage>
</organism>
<proteinExistence type="predicted"/>
<protein>
    <submittedName>
        <fullName evidence="2">Uncharacterized protein</fullName>
    </submittedName>
</protein>